<sequence>MKSLEALNLELSELNLEIRKLLLNKNSFREGLSDKIAVVTTISTLRERIVTIQREIRQITDGDKY</sequence>
<organism evidence="1 2">
    <name type="scientific">Mucilaginibacter gotjawali</name>
    <dbReference type="NCBI Taxonomy" id="1550579"/>
    <lineage>
        <taxon>Bacteria</taxon>
        <taxon>Pseudomonadati</taxon>
        <taxon>Bacteroidota</taxon>
        <taxon>Sphingobacteriia</taxon>
        <taxon>Sphingobacteriales</taxon>
        <taxon>Sphingobacteriaceae</taxon>
        <taxon>Mucilaginibacter</taxon>
    </lineage>
</organism>
<reference evidence="1 2" key="1">
    <citation type="submission" date="2015-12" db="EMBL/GenBank/DDBJ databases">
        <title>Genome sequence of Mucilaginibacter gotjawali.</title>
        <authorList>
            <person name="Lee J.S."/>
            <person name="Lee K.C."/>
            <person name="Kim K.K."/>
            <person name="Lee B.W."/>
        </authorList>
    </citation>
    <scope>NUCLEOTIDE SEQUENCE [LARGE SCALE GENOMIC DNA]</scope>
    <source>
        <strain evidence="1 2">SA3-7</strain>
    </source>
</reference>
<dbReference type="EMBL" id="AP017313">
    <property type="protein sequence ID" value="BAU53526.1"/>
    <property type="molecule type" value="Genomic_DNA"/>
</dbReference>
<dbReference type="KEGG" id="mgot:MgSA37_01695"/>
<proteinExistence type="predicted"/>
<protein>
    <submittedName>
        <fullName evidence="1">Uncharacterized protein</fullName>
    </submittedName>
</protein>
<dbReference type="AlphaFoldDB" id="A0A0X8X0F4"/>
<accession>A0A0X8X0F4</accession>
<dbReference type="RefSeq" id="WP_096351124.1">
    <property type="nucleotide sequence ID" value="NZ_AP017313.1"/>
</dbReference>
<name>A0A0X8X0F4_9SPHI</name>
<keyword evidence="2" id="KW-1185">Reference proteome</keyword>
<evidence type="ECO:0000313" key="1">
    <source>
        <dbReference type="EMBL" id="BAU53526.1"/>
    </source>
</evidence>
<dbReference type="Proteomes" id="UP000218263">
    <property type="component" value="Chromosome"/>
</dbReference>
<gene>
    <name evidence="1" type="ORF">MgSA37_01695</name>
</gene>
<evidence type="ECO:0000313" key="2">
    <source>
        <dbReference type="Proteomes" id="UP000218263"/>
    </source>
</evidence>